<dbReference type="InterPro" id="IPR052533">
    <property type="entry name" value="WalJ/YycJ-like"/>
</dbReference>
<dbReference type="SUPFAM" id="SSF56281">
    <property type="entry name" value="Metallo-hydrolase/oxidoreductase"/>
    <property type="match status" value="1"/>
</dbReference>
<evidence type="ECO:0000313" key="3">
    <source>
        <dbReference type="Proteomes" id="UP001143304"/>
    </source>
</evidence>
<dbReference type="RefSeq" id="WP_279247551.1">
    <property type="nucleotide sequence ID" value="NZ_SHNO01000001.1"/>
</dbReference>
<dbReference type="PANTHER" id="PTHR47619:SF1">
    <property type="entry name" value="EXODEOXYRIBONUCLEASE WALJ"/>
    <property type="match status" value="1"/>
</dbReference>
<dbReference type="InterPro" id="IPR001279">
    <property type="entry name" value="Metallo-B-lactamas"/>
</dbReference>
<organism evidence="2 3">
    <name type="scientific">Candidatus Marimicrobium litorale</name>
    <dbReference type="NCBI Taxonomy" id="2518991"/>
    <lineage>
        <taxon>Bacteria</taxon>
        <taxon>Pseudomonadati</taxon>
        <taxon>Pseudomonadota</taxon>
        <taxon>Gammaproteobacteria</taxon>
        <taxon>Cellvibrionales</taxon>
        <taxon>Halieaceae</taxon>
        <taxon>Marimicrobium</taxon>
    </lineage>
</organism>
<dbReference type="Proteomes" id="UP001143304">
    <property type="component" value="Unassembled WGS sequence"/>
</dbReference>
<dbReference type="Pfam" id="PF12706">
    <property type="entry name" value="Lactamase_B_2"/>
    <property type="match status" value="1"/>
</dbReference>
<proteinExistence type="predicted"/>
<dbReference type="Gene3D" id="3.60.15.10">
    <property type="entry name" value="Ribonuclease Z/Hydroxyacylglutathione hydrolase-like"/>
    <property type="match status" value="1"/>
</dbReference>
<keyword evidence="3" id="KW-1185">Reference proteome</keyword>
<dbReference type="EMBL" id="SHNO01000001">
    <property type="protein sequence ID" value="MCX2975787.1"/>
    <property type="molecule type" value="Genomic_DNA"/>
</dbReference>
<feature type="domain" description="Metallo-beta-lactamase" evidence="1">
    <location>
        <begin position="11"/>
        <end position="176"/>
    </location>
</feature>
<sequence length="253" mass="27316">MQFASLGSGSKGNSTLVQVGETLVMIDCGFSLRETLRRLARLGVDPVQIDAILVTHEHSDHCSGVAALSNKYDIPVYLTHGTAGTGRCDGSHDYCLFNCEAAFDIGELQIKAVAVPHDAVEPCQYRLSTADLSVGILTDLGSITPHVIDNFRHCDSLLLEFNHDEVMLQEGSYPHHLKQRVGGDWGHLNNLQAADFLQQVGSGLQHLVVAHISEKNNSLERAQDAILGALGSLDSVTFAAQAGGFDWLTLKRG</sequence>
<evidence type="ECO:0000259" key="1">
    <source>
        <dbReference type="SMART" id="SM00849"/>
    </source>
</evidence>
<gene>
    <name evidence="2" type="ORF">EYC82_00270</name>
</gene>
<comment type="caution">
    <text evidence="2">The sequence shown here is derived from an EMBL/GenBank/DDBJ whole genome shotgun (WGS) entry which is preliminary data.</text>
</comment>
<accession>A0ABT3T0L3</accession>
<name>A0ABT3T0L3_9GAMM</name>
<protein>
    <submittedName>
        <fullName evidence="2">MBL fold metallo-hydrolase</fullName>
    </submittedName>
</protein>
<reference evidence="2" key="1">
    <citation type="submission" date="2019-02" db="EMBL/GenBank/DDBJ databases">
        <authorList>
            <person name="Li S.-H."/>
        </authorList>
    </citation>
    <scope>NUCLEOTIDE SEQUENCE</scope>
    <source>
        <strain evidence="2">IMCC11814</strain>
    </source>
</reference>
<dbReference type="InterPro" id="IPR036866">
    <property type="entry name" value="RibonucZ/Hydroxyglut_hydro"/>
</dbReference>
<dbReference type="PANTHER" id="PTHR47619">
    <property type="entry name" value="METALLO-HYDROLASE YYCJ-RELATED"/>
    <property type="match status" value="1"/>
</dbReference>
<dbReference type="SMART" id="SM00849">
    <property type="entry name" value="Lactamase_B"/>
    <property type="match status" value="1"/>
</dbReference>
<evidence type="ECO:0000313" key="2">
    <source>
        <dbReference type="EMBL" id="MCX2975787.1"/>
    </source>
</evidence>